<dbReference type="Proteomes" id="UP000249123">
    <property type="component" value="Unassembled WGS sequence"/>
</dbReference>
<dbReference type="FunFam" id="3.40.190.290:FF:000001">
    <property type="entry name" value="Transcriptional regulator, LysR family"/>
    <property type="match status" value="1"/>
</dbReference>
<dbReference type="InterPro" id="IPR036390">
    <property type="entry name" value="WH_DNA-bd_sf"/>
</dbReference>
<comment type="similarity">
    <text evidence="1">Belongs to the LysR transcriptional regulatory family.</text>
</comment>
<dbReference type="SUPFAM" id="SSF53850">
    <property type="entry name" value="Periplasmic binding protein-like II"/>
    <property type="match status" value="1"/>
</dbReference>
<evidence type="ECO:0000256" key="2">
    <source>
        <dbReference type="ARBA" id="ARBA00023015"/>
    </source>
</evidence>
<evidence type="ECO:0000256" key="3">
    <source>
        <dbReference type="ARBA" id="ARBA00023125"/>
    </source>
</evidence>
<dbReference type="OrthoDB" id="9813056at2"/>
<keyword evidence="3" id="KW-0238">DNA-binding</keyword>
<dbReference type="GO" id="GO:0003700">
    <property type="term" value="F:DNA-binding transcription factor activity"/>
    <property type="evidence" value="ECO:0007669"/>
    <property type="project" value="InterPro"/>
</dbReference>
<dbReference type="Pfam" id="PF03466">
    <property type="entry name" value="LysR_substrate"/>
    <property type="match status" value="1"/>
</dbReference>
<keyword evidence="4" id="KW-0804">Transcription</keyword>
<evidence type="ECO:0000313" key="5">
    <source>
        <dbReference type="EMBL" id="RAN33227.1"/>
    </source>
</evidence>
<dbReference type="eggNOG" id="COG0583">
    <property type="taxonomic scope" value="Bacteria"/>
</dbReference>
<comment type="caution">
    <text evidence="5">The sequence shown here is derived from an EMBL/GenBank/DDBJ whole genome shotgun (WGS) entry which is preliminary data.</text>
</comment>
<dbReference type="InterPro" id="IPR036388">
    <property type="entry name" value="WH-like_DNA-bd_sf"/>
</dbReference>
<keyword evidence="6" id="KW-1185">Reference proteome</keyword>
<organism evidence="5 6">
    <name type="scientific">Hyphomonas pacifica</name>
    <dbReference type="NCBI Taxonomy" id="1280941"/>
    <lineage>
        <taxon>Bacteria</taxon>
        <taxon>Pseudomonadati</taxon>
        <taxon>Pseudomonadota</taxon>
        <taxon>Alphaproteobacteria</taxon>
        <taxon>Hyphomonadales</taxon>
        <taxon>Hyphomonadaceae</taxon>
        <taxon>Hyphomonas</taxon>
    </lineage>
</organism>
<protein>
    <submittedName>
        <fullName evidence="5">Uncharacterized protein</fullName>
    </submittedName>
</protein>
<accession>A0A062TXA6</accession>
<dbReference type="SUPFAM" id="SSF46785">
    <property type="entry name" value="Winged helix' DNA-binding domain"/>
    <property type="match status" value="1"/>
</dbReference>
<proteinExistence type="inferred from homology"/>
<dbReference type="Gene3D" id="3.40.190.290">
    <property type="match status" value="1"/>
</dbReference>
<evidence type="ECO:0000256" key="4">
    <source>
        <dbReference type="ARBA" id="ARBA00023163"/>
    </source>
</evidence>
<keyword evidence="2" id="KW-0805">Transcription regulation</keyword>
<evidence type="ECO:0000256" key="1">
    <source>
        <dbReference type="ARBA" id="ARBA00009437"/>
    </source>
</evidence>
<dbReference type="PANTHER" id="PTHR30537">
    <property type="entry name" value="HTH-TYPE TRANSCRIPTIONAL REGULATOR"/>
    <property type="match status" value="1"/>
</dbReference>
<dbReference type="GO" id="GO:0043565">
    <property type="term" value="F:sequence-specific DNA binding"/>
    <property type="evidence" value="ECO:0007669"/>
    <property type="project" value="TreeGrafter"/>
</dbReference>
<dbReference type="Gene3D" id="1.10.10.10">
    <property type="entry name" value="Winged helix-like DNA-binding domain superfamily/Winged helix DNA-binding domain"/>
    <property type="match status" value="1"/>
</dbReference>
<dbReference type="Pfam" id="PF00126">
    <property type="entry name" value="HTH_1"/>
    <property type="match status" value="1"/>
</dbReference>
<dbReference type="RefSeq" id="WP_034827625.1">
    <property type="nucleotide sequence ID" value="NZ_AWFA01000034.1"/>
</dbReference>
<dbReference type="EMBL" id="AWFB01000023">
    <property type="protein sequence ID" value="RAN33227.1"/>
    <property type="molecule type" value="Genomic_DNA"/>
</dbReference>
<dbReference type="GO" id="GO:0006351">
    <property type="term" value="P:DNA-templated transcription"/>
    <property type="evidence" value="ECO:0007669"/>
    <property type="project" value="TreeGrafter"/>
</dbReference>
<sequence length="302" mass="33736">MRTDWDGIEEFVAVATNLGFKPAAQALNVSTSHVSRAVTRLENAIGAPLFYRTTRKVSLTDTGRTVLAHCRQLIQSRDELFAAVGGDNDPQGEIKITCSTLLGERYISPIVRRFCQDYPKVEVTMDLSNRLVDLIAEGFDLAIRTGRLEDSRLISSRVATRQFLVCTSPAYLEAHGMPQRLDDLKAHNCLIGSSSSWRFKIGSKHETLRPRGNWRCNSAASVLDGLLAGTGIGQLPLFYVLPYLQSGALVELFEDYRPEPEPIWAVYPQARHLQPKVHLLVDRIRAQLQPGFEATPLHQLQL</sequence>
<dbReference type="FunFam" id="1.10.10.10:FF:000001">
    <property type="entry name" value="LysR family transcriptional regulator"/>
    <property type="match status" value="1"/>
</dbReference>
<dbReference type="InterPro" id="IPR000847">
    <property type="entry name" value="LysR_HTH_N"/>
</dbReference>
<accession>A0A328JWH4</accession>
<name>A0A062TXA6_9PROT</name>
<dbReference type="AlphaFoldDB" id="A0A062TXA6"/>
<dbReference type="InterPro" id="IPR058163">
    <property type="entry name" value="LysR-type_TF_proteobact-type"/>
</dbReference>
<reference evidence="5 6" key="1">
    <citation type="submission" date="2013-04" db="EMBL/GenBank/DDBJ databases">
        <title>Hyphomonas sp. T24B3 Genome Sequencing.</title>
        <authorList>
            <person name="Lai Q."/>
            <person name="Shao Z."/>
        </authorList>
    </citation>
    <scope>NUCLEOTIDE SEQUENCE [LARGE SCALE GENOMIC DNA]</scope>
    <source>
        <strain evidence="5 6">T24B3</strain>
    </source>
</reference>
<gene>
    <name evidence="5" type="ORF">HY3_02435</name>
</gene>
<dbReference type="STRING" id="1280941.HY2_03270"/>
<dbReference type="PANTHER" id="PTHR30537:SF10">
    <property type="entry name" value="TRANSCRIPTIONAL REGULATOR-RELATED"/>
    <property type="match status" value="1"/>
</dbReference>
<dbReference type="PROSITE" id="PS50931">
    <property type="entry name" value="HTH_LYSR"/>
    <property type="match status" value="1"/>
</dbReference>
<dbReference type="InterPro" id="IPR005119">
    <property type="entry name" value="LysR_subst-bd"/>
</dbReference>
<evidence type="ECO:0000313" key="6">
    <source>
        <dbReference type="Proteomes" id="UP000249123"/>
    </source>
</evidence>